<evidence type="ECO:0000313" key="2">
    <source>
        <dbReference type="Proteomes" id="UP001519363"/>
    </source>
</evidence>
<name>A0ABS5A6X4_9PSEU</name>
<gene>
    <name evidence="1" type="ORF">JOF53_001221</name>
</gene>
<dbReference type="Proteomes" id="UP001519363">
    <property type="component" value="Unassembled WGS sequence"/>
</dbReference>
<evidence type="ECO:0000313" key="1">
    <source>
        <dbReference type="EMBL" id="MBP2472349.1"/>
    </source>
</evidence>
<keyword evidence="2" id="KW-1185">Reference proteome</keyword>
<sequence>MTGDGHKDALLAITCSYLRSPVPGEVLVYDGASSPDSPVLVQALLRGEPGAAPAGLWPTGVSVGADGLLVVHSLTWRDQSRTGKADVPVTTWLQWQRGAFTRVKEEVRR</sequence>
<dbReference type="EMBL" id="JAGIOO010000001">
    <property type="protein sequence ID" value="MBP2472349.1"/>
    <property type="molecule type" value="Genomic_DNA"/>
</dbReference>
<comment type="caution">
    <text evidence="1">The sequence shown here is derived from an EMBL/GenBank/DDBJ whole genome shotgun (WGS) entry which is preliminary data.</text>
</comment>
<accession>A0ABS5A6X4</accession>
<protein>
    <submittedName>
        <fullName evidence="1">Uncharacterized protein</fullName>
    </submittedName>
</protein>
<dbReference type="RefSeq" id="WP_086784913.1">
    <property type="nucleotide sequence ID" value="NZ_JAGIOO010000001.1"/>
</dbReference>
<proteinExistence type="predicted"/>
<reference evidence="1 2" key="1">
    <citation type="submission" date="2021-03" db="EMBL/GenBank/DDBJ databases">
        <title>Sequencing the genomes of 1000 actinobacteria strains.</title>
        <authorList>
            <person name="Klenk H.-P."/>
        </authorList>
    </citation>
    <scope>NUCLEOTIDE SEQUENCE [LARGE SCALE GENOMIC DNA]</scope>
    <source>
        <strain evidence="1 2">DSM 44580</strain>
    </source>
</reference>
<organism evidence="1 2">
    <name type="scientific">Crossiella equi</name>
    <dbReference type="NCBI Taxonomy" id="130796"/>
    <lineage>
        <taxon>Bacteria</taxon>
        <taxon>Bacillati</taxon>
        <taxon>Actinomycetota</taxon>
        <taxon>Actinomycetes</taxon>
        <taxon>Pseudonocardiales</taxon>
        <taxon>Pseudonocardiaceae</taxon>
        <taxon>Crossiella</taxon>
    </lineage>
</organism>